<keyword evidence="2 3" id="KW-0378">Hydrolase</keyword>
<dbReference type="Pfam" id="PF01026">
    <property type="entry name" value="TatD_DNase"/>
    <property type="match status" value="1"/>
</dbReference>
<dbReference type="GO" id="GO:0016787">
    <property type="term" value="F:hydrolase activity"/>
    <property type="evidence" value="ECO:0007669"/>
    <property type="project" value="UniProtKB-KW"/>
</dbReference>
<dbReference type="Gene3D" id="3.20.20.140">
    <property type="entry name" value="Metal-dependent hydrolases"/>
    <property type="match status" value="1"/>
</dbReference>
<dbReference type="PROSITE" id="PS01137">
    <property type="entry name" value="TATD_1"/>
    <property type="match status" value="1"/>
</dbReference>
<organism evidence="3 4">
    <name type="scientific">Caldalkalibacillus uzonensis</name>
    <dbReference type="NCBI Taxonomy" id="353224"/>
    <lineage>
        <taxon>Bacteria</taxon>
        <taxon>Bacillati</taxon>
        <taxon>Bacillota</taxon>
        <taxon>Bacilli</taxon>
        <taxon>Bacillales</taxon>
        <taxon>Bacillaceae</taxon>
        <taxon>Caldalkalibacillus</taxon>
    </lineage>
</organism>
<dbReference type="InterPro" id="IPR001130">
    <property type="entry name" value="TatD-like"/>
</dbReference>
<dbReference type="NCBIfam" id="TIGR00010">
    <property type="entry name" value="YchF/TatD family DNA exonuclease"/>
    <property type="match status" value="1"/>
</dbReference>
<accession>A0ABU0CW34</accession>
<protein>
    <submittedName>
        <fullName evidence="3">TatD DNase family protein</fullName>
        <ecNumber evidence="3">3.1.21.-</ecNumber>
    </submittedName>
</protein>
<evidence type="ECO:0000313" key="3">
    <source>
        <dbReference type="EMBL" id="MDQ0340626.1"/>
    </source>
</evidence>
<keyword evidence="4" id="KW-1185">Reference proteome</keyword>
<dbReference type="PANTHER" id="PTHR46124:SF2">
    <property type="entry name" value="D-AMINOACYL-TRNA DEACYLASE"/>
    <property type="match status" value="1"/>
</dbReference>
<sequence length="265" mass="30286">MLFDTHAHINDARFDQDRSEVIERARREGVSLIVNVGYNHQTMTDTIRLAETYDFIYAAVGWHPHDAKDCDDDAFKRIEQLASTHPKVVAVGEMGLDYYWDNSPRDVQAEVFRQQIDLAKRVNKPIIIHNREADADVLAILKEEGAAEVGGIMHCFGGDKELARQCLELNFYISFGGPLTFKNAELPKEVAQYVPLDRLLIETDCPYLAPHPLRGKRNEPGYVRYVAEKLAELRGLSVEEISRVTLENGKRLFRLNENKRNECTE</sequence>
<dbReference type="InterPro" id="IPR015991">
    <property type="entry name" value="TatD/YcfH-like"/>
</dbReference>
<dbReference type="InterPro" id="IPR018228">
    <property type="entry name" value="DNase_TatD-rel_CS"/>
</dbReference>
<dbReference type="SUPFAM" id="SSF51556">
    <property type="entry name" value="Metallo-dependent hydrolases"/>
    <property type="match status" value="1"/>
</dbReference>
<gene>
    <name evidence="3" type="ORF">J2S00_003450</name>
</gene>
<comment type="caution">
    <text evidence="3">The sequence shown here is derived from an EMBL/GenBank/DDBJ whole genome shotgun (WGS) entry which is preliminary data.</text>
</comment>
<dbReference type="EC" id="3.1.21.-" evidence="3"/>
<evidence type="ECO:0000256" key="1">
    <source>
        <dbReference type="ARBA" id="ARBA00022723"/>
    </source>
</evidence>
<dbReference type="CDD" id="cd01310">
    <property type="entry name" value="TatD_DNAse"/>
    <property type="match status" value="1"/>
</dbReference>
<dbReference type="PANTHER" id="PTHR46124">
    <property type="entry name" value="D-AMINOACYL-TRNA DEACYLASE"/>
    <property type="match status" value="1"/>
</dbReference>
<dbReference type="InterPro" id="IPR032466">
    <property type="entry name" value="Metal_Hydrolase"/>
</dbReference>
<evidence type="ECO:0000256" key="2">
    <source>
        <dbReference type="ARBA" id="ARBA00022801"/>
    </source>
</evidence>
<proteinExistence type="predicted"/>
<dbReference type="PIRSF" id="PIRSF005902">
    <property type="entry name" value="DNase_TatD"/>
    <property type="match status" value="1"/>
</dbReference>
<reference evidence="3 4" key="1">
    <citation type="submission" date="2023-07" db="EMBL/GenBank/DDBJ databases">
        <title>Genomic Encyclopedia of Type Strains, Phase IV (KMG-IV): sequencing the most valuable type-strain genomes for metagenomic binning, comparative biology and taxonomic classification.</title>
        <authorList>
            <person name="Goeker M."/>
        </authorList>
    </citation>
    <scope>NUCLEOTIDE SEQUENCE [LARGE SCALE GENOMIC DNA]</scope>
    <source>
        <strain evidence="3 4">DSM 17740</strain>
    </source>
</reference>
<keyword evidence="1" id="KW-0479">Metal-binding</keyword>
<dbReference type="Proteomes" id="UP001232445">
    <property type="component" value="Unassembled WGS sequence"/>
</dbReference>
<dbReference type="PROSITE" id="PS01091">
    <property type="entry name" value="TATD_3"/>
    <property type="match status" value="1"/>
</dbReference>
<dbReference type="RefSeq" id="WP_307342564.1">
    <property type="nucleotide sequence ID" value="NZ_JAUSUQ010000016.1"/>
</dbReference>
<dbReference type="EMBL" id="JAUSUQ010000016">
    <property type="protein sequence ID" value="MDQ0340626.1"/>
    <property type="molecule type" value="Genomic_DNA"/>
</dbReference>
<evidence type="ECO:0000313" key="4">
    <source>
        <dbReference type="Proteomes" id="UP001232445"/>
    </source>
</evidence>
<name>A0ABU0CW34_9BACI</name>